<gene>
    <name evidence="3" type="ORF">dnl_09130</name>
</gene>
<organism evidence="3 4">
    <name type="scientific">Desulfonema limicola</name>
    <dbReference type="NCBI Taxonomy" id="45656"/>
    <lineage>
        <taxon>Bacteria</taxon>
        <taxon>Pseudomonadati</taxon>
        <taxon>Thermodesulfobacteriota</taxon>
        <taxon>Desulfobacteria</taxon>
        <taxon>Desulfobacterales</taxon>
        <taxon>Desulfococcaceae</taxon>
        <taxon>Desulfonema</taxon>
    </lineage>
</organism>
<dbReference type="Gene3D" id="3.30.420.40">
    <property type="match status" value="2"/>
</dbReference>
<dbReference type="Proteomes" id="UP000663720">
    <property type="component" value="Chromosome"/>
</dbReference>
<dbReference type="RefSeq" id="WP_207690512.1">
    <property type="nucleotide sequence ID" value="NZ_CP061799.1"/>
</dbReference>
<keyword evidence="4" id="KW-1185">Reference proteome</keyword>
<dbReference type="Pfam" id="PF21522">
    <property type="entry name" value="MreB-like_C"/>
    <property type="match status" value="1"/>
</dbReference>
<dbReference type="AlphaFoldDB" id="A0A975B4K3"/>
<evidence type="ECO:0000259" key="2">
    <source>
        <dbReference type="Pfam" id="PF21522"/>
    </source>
</evidence>
<evidence type="ECO:0008006" key="5">
    <source>
        <dbReference type="Google" id="ProtNLM"/>
    </source>
</evidence>
<dbReference type="SUPFAM" id="SSF53067">
    <property type="entry name" value="Actin-like ATPase domain"/>
    <property type="match status" value="2"/>
</dbReference>
<name>A0A975B4K3_9BACT</name>
<sequence length="341" mass="38890">MSEKQIVAGIDVGYGVVKCCISNGNKIITTGFPRLLAEDESTQFEELRGLTTFQVNGHSYLIGTDALLYPEQIVRDEARDYLLRDEYWLTIGKCLFDLGFFKLTNEVRLTRLVIGVAPGHFTSEIKKQLREKALSGLTFTVAQRKFNFSAAFCNILPQGSGAYFRYILQNDGAMNNDEDYLNLYGVVDIGFRTTDFVMFEKGRFLGGMNLSEDTGVRIVLDRLREIIRKKYNYSPPIGLLTDVLKGSHLVYRGRNLDLKETVTSLLNDLINQIQNQVHQKWEDRLDRMKAILITGGGAYFIKEDFLKTFKSQILVLKTPEMSNAVGFYRYGIMEEAKRNML</sequence>
<proteinExistence type="predicted"/>
<feature type="domain" description="Actin-like protein N-terminal" evidence="1">
    <location>
        <begin position="9"/>
        <end position="161"/>
    </location>
</feature>
<dbReference type="InterPro" id="IPR049067">
    <property type="entry name" value="MreB-like_C"/>
</dbReference>
<dbReference type="CDD" id="cd24025">
    <property type="entry name" value="ASKHA_NBD_ParM_pCBH-like"/>
    <property type="match status" value="1"/>
</dbReference>
<feature type="domain" description="Actin homologue MreB-like C-terminal" evidence="2">
    <location>
        <begin position="186"/>
        <end position="305"/>
    </location>
</feature>
<dbReference type="InterPro" id="IPR043129">
    <property type="entry name" value="ATPase_NBD"/>
</dbReference>
<dbReference type="Pfam" id="PF17989">
    <property type="entry name" value="ALP_N"/>
    <property type="match status" value="1"/>
</dbReference>
<evidence type="ECO:0000313" key="4">
    <source>
        <dbReference type="Proteomes" id="UP000663720"/>
    </source>
</evidence>
<accession>A0A975B4K3</accession>
<dbReference type="EMBL" id="CP061799">
    <property type="protein sequence ID" value="QTA78683.1"/>
    <property type="molecule type" value="Genomic_DNA"/>
</dbReference>
<evidence type="ECO:0000313" key="3">
    <source>
        <dbReference type="EMBL" id="QTA78683.1"/>
    </source>
</evidence>
<evidence type="ECO:0000259" key="1">
    <source>
        <dbReference type="Pfam" id="PF17989"/>
    </source>
</evidence>
<reference evidence="3" key="1">
    <citation type="journal article" date="2021" name="Microb. Physiol.">
        <title>Proteogenomic Insights into the Physiology of Marine, Sulfate-Reducing, Filamentous Desulfonema limicola and Desulfonema magnum.</title>
        <authorList>
            <person name="Schnaars V."/>
            <person name="Wohlbrand L."/>
            <person name="Scheve S."/>
            <person name="Hinrichs C."/>
            <person name="Reinhardt R."/>
            <person name="Rabus R."/>
        </authorList>
    </citation>
    <scope>NUCLEOTIDE SEQUENCE</scope>
    <source>
        <strain evidence="3">5ac10</strain>
    </source>
</reference>
<dbReference type="InterPro" id="IPR040607">
    <property type="entry name" value="ALP_N"/>
</dbReference>
<protein>
    <recommendedName>
        <fullName evidence="5">Actin-like protein N-terminal domain-containing protein</fullName>
    </recommendedName>
</protein>
<dbReference type="KEGG" id="dli:dnl_09130"/>